<dbReference type="Proteomes" id="UP000176786">
    <property type="component" value="Unassembled WGS sequence"/>
</dbReference>
<protein>
    <recommendedName>
        <fullName evidence="5">DUF5667 domain-containing protein</fullName>
    </recommendedName>
</protein>
<evidence type="ECO:0000313" key="3">
    <source>
        <dbReference type="EMBL" id="OGE85124.1"/>
    </source>
</evidence>
<organism evidence="3 4">
    <name type="scientific">Candidatus Doudnabacteria bacterium RIFCSPHIGHO2_02_FULL_46_11</name>
    <dbReference type="NCBI Taxonomy" id="1817832"/>
    <lineage>
        <taxon>Bacteria</taxon>
        <taxon>Candidatus Doudnaibacteriota</taxon>
    </lineage>
</organism>
<comment type="caution">
    <text evidence="3">The sequence shown here is derived from an EMBL/GenBank/DDBJ whole genome shotgun (WGS) entry which is preliminary data.</text>
</comment>
<evidence type="ECO:0000256" key="1">
    <source>
        <dbReference type="SAM" id="MobiDB-lite"/>
    </source>
</evidence>
<sequence>MTKINFKAVLVPAVFALAFASFSPALAETDLSERGKKPEQARQEQKSTLTSCTRISAEAGNVQKTVSERRDRVVNNRTEKKQEIKTRHEERKDKVGERIDAAKANTDERLEKLSELAQTEEQRAAVEAFTTSMSAAREKRRSAVEAAMDVFRTGLEALQNTRKTTAEAAAAAFRTTVTTALEKAKSDCQLGALSAAEVKSALVASLRAAKAELDSQRIALDTKSNVEELVKTRNDAVRAAHSEFKATLQSEIAKLKAAFATLTDDSNAE</sequence>
<reference evidence="3 4" key="1">
    <citation type="journal article" date="2016" name="Nat. Commun.">
        <title>Thousands of microbial genomes shed light on interconnected biogeochemical processes in an aquifer system.</title>
        <authorList>
            <person name="Anantharaman K."/>
            <person name="Brown C.T."/>
            <person name="Hug L.A."/>
            <person name="Sharon I."/>
            <person name="Castelle C.J."/>
            <person name="Probst A.J."/>
            <person name="Thomas B.C."/>
            <person name="Singh A."/>
            <person name="Wilkins M.J."/>
            <person name="Karaoz U."/>
            <person name="Brodie E.L."/>
            <person name="Williams K.H."/>
            <person name="Hubbard S.S."/>
            <person name="Banfield J.F."/>
        </authorList>
    </citation>
    <scope>NUCLEOTIDE SEQUENCE [LARGE SCALE GENOMIC DNA]</scope>
</reference>
<proteinExistence type="predicted"/>
<evidence type="ECO:0000256" key="2">
    <source>
        <dbReference type="SAM" id="SignalP"/>
    </source>
</evidence>
<gene>
    <name evidence="3" type="ORF">A3J48_03045</name>
</gene>
<feature type="compositionally biased region" description="Basic and acidic residues" evidence="1">
    <location>
        <begin position="31"/>
        <end position="45"/>
    </location>
</feature>
<feature type="region of interest" description="Disordered" evidence="1">
    <location>
        <begin position="29"/>
        <end position="50"/>
    </location>
</feature>
<evidence type="ECO:0000313" key="4">
    <source>
        <dbReference type="Proteomes" id="UP000176786"/>
    </source>
</evidence>
<dbReference type="AlphaFoldDB" id="A0A1F5P5N6"/>
<evidence type="ECO:0008006" key="5">
    <source>
        <dbReference type="Google" id="ProtNLM"/>
    </source>
</evidence>
<accession>A0A1F5P5N6</accession>
<name>A0A1F5P5N6_9BACT</name>
<dbReference type="STRING" id="1817832.A3J48_03045"/>
<feature type="signal peptide" evidence="2">
    <location>
        <begin position="1"/>
        <end position="27"/>
    </location>
</feature>
<feature type="compositionally biased region" description="Basic and acidic residues" evidence="1">
    <location>
        <begin position="66"/>
        <end position="94"/>
    </location>
</feature>
<dbReference type="EMBL" id="MFES01000027">
    <property type="protein sequence ID" value="OGE85124.1"/>
    <property type="molecule type" value="Genomic_DNA"/>
</dbReference>
<keyword evidence="2" id="KW-0732">Signal</keyword>
<feature type="chain" id="PRO_5009520371" description="DUF5667 domain-containing protein" evidence="2">
    <location>
        <begin position="28"/>
        <end position="269"/>
    </location>
</feature>
<feature type="region of interest" description="Disordered" evidence="1">
    <location>
        <begin position="63"/>
        <end position="94"/>
    </location>
</feature>